<proteinExistence type="inferred from homology"/>
<dbReference type="PRINTS" id="PR00131">
    <property type="entry name" value="GLHYDRLASE1"/>
</dbReference>
<evidence type="ECO:0000313" key="4">
    <source>
        <dbReference type="EMBL" id="KAF5743701.1"/>
    </source>
</evidence>
<comment type="caution">
    <text evidence="4">The sequence shown here is derived from an EMBL/GenBank/DDBJ whole genome shotgun (WGS) entry which is preliminary data.</text>
</comment>
<name>A0A7J7DBM0_TRIWF</name>
<evidence type="ECO:0000313" key="5">
    <source>
        <dbReference type="Proteomes" id="UP000593562"/>
    </source>
</evidence>
<dbReference type="Gene3D" id="3.20.20.80">
    <property type="entry name" value="Glycosidases"/>
    <property type="match status" value="2"/>
</dbReference>
<dbReference type="GO" id="GO:0005975">
    <property type="term" value="P:carbohydrate metabolic process"/>
    <property type="evidence" value="ECO:0007669"/>
    <property type="project" value="InterPro"/>
</dbReference>
<dbReference type="PANTHER" id="PTHR10353">
    <property type="entry name" value="GLYCOSYL HYDROLASE"/>
    <property type="match status" value="1"/>
</dbReference>
<dbReference type="SUPFAM" id="SSF51445">
    <property type="entry name" value="(Trans)glycosidases"/>
    <property type="match status" value="1"/>
</dbReference>
<dbReference type="InParanoid" id="A0A7J7DBM0"/>
<comment type="similarity">
    <text evidence="1 2">Belongs to the glycosyl hydrolase 1 family.</text>
</comment>
<dbReference type="Pfam" id="PF00232">
    <property type="entry name" value="Glyco_hydro_1"/>
    <property type="match status" value="1"/>
</dbReference>
<keyword evidence="5" id="KW-1185">Reference proteome</keyword>
<keyword evidence="3" id="KW-0732">Signal</keyword>
<gene>
    <name evidence="4" type="ORF">HS088_TW08G00288</name>
</gene>
<sequence>MGLLQGLIGFLAIASLLASSSVSGLNDEESRISKSDFPIDFTFGVSTSALQIEGSTTEGGRGPSIWDAFVKIPDGTLSGGVNQEGIDHYNGLIDELIKYNITPYATIFHFDFPQALYENSGGLLNSSLVQHFKDYCEICFNSFGDRVKNWITINEPLILAQFGHDLGFAPPGRCSDRSKCPEGDSSTEPYIVGHNLLLAHAHAAKLYKDNFQKNQGGQIGISLVGQYYEPYSDSPEDKAAQKRALDFSLGWYVEPLVFGDYPIIMKELVKDRLPVFTEEEKMLLKGSCDFIGINYYTTRYAKSIPIDPLAPALSYTADKFAEPSLYIYIYPEGLQKLLEFMKYTYQDPKIYITENGVTQCGDIPRLQAINDDDRIKFIRQHLYRIAQAIKNGVNVNGYFYWSAFDDFEWVEGYTVRFGLYYVDYKANLLRIPKRSAAWLYKFLRGP</sequence>
<organism evidence="4 5">
    <name type="scientific">Tripterygium wilfordii</name>
    <name type="common">Thunder God vine</name>
    <dbReference type="NCBI Taxonomy" id="458696"/>
    <lineage>
        <taxon>Eukaryota</taxon>
        <taxon>Viridiplantae</taxon>
        <taxon>Streptophyta</taxon>
        <taxon>Embryophyta</taxon>
        <taxon>Tracheophyta</taxon>
        <taxon>Spermatophyta</taxon>
        <taxon>Magnoliopsida</taxon>
        <taxon>eudicotyledons</taxon>
        <taxon>Gunneridae</taxon>
        <taxon>Pentapetalae</taxon>
        <taxon>rosids</taxon>
        <taxon>fabids</taxon>
        <taxon>Celastrales</taxon>
        <taxon>Celastraceae</taxon>
        <taxon>Tripterygium</taxon>
    </lineage>
</organism>
<dbReference type="EMBL" id="JAAARO010000008">
    <property type="protein sequence ID" value="KAF5743701.1"/>
    <property type="molecule type" value="Genomic_DNA"/>
</dbReference>
<protein>
    <submittedName>
        <fullName evidence="4">Beta-glucosidase 12-like</fullName>
    </submittedName>
</protein>
<dbReference type="FunFam" id="3.20.20.80:FF:000041">
    <property type="entry name" value="Beta-glucosidase 7"/>
    <property type="match status" value="1"/>
</dbReference>
<evidence type="ECO:0000256" key="3">
    <source>
        <dbReference type="SAM" id="SignalP"/>
    </source>
</evidence>
<dbReference type="Proteomes" id="UP000593562">
    <property type="component" value="Unassembled WGS sequence"/>
</dbReference>
<dbReference type="AlphaFoldDB" id="A0A7J7DBM0"/>
<evidence type="ECO:0000256" key="2">
    <source>
        <dbReference type="RuleBase" id="RU003690"/>
    </source>
</evidence>
<dbReference type="PANTHER" id="PTHR10353:SF154">
    <property type="entry name" value="BETA-GLUCOSIDASE 9-RELATED"/>
    <property type="match status" value="1"/>
</dbReference>
<dbReference type="InterPro" id="IPR001360">
    <property type="entry name" value="Glyco_hydro_1"/>
</dbReference>
<accession>A0A7J7DBM0</accession>
<feature type="chain" id="PRO_5029858543" evidence="3">
    <location>
        <begin position="19"/>
        <end position="446"/>
    </location>
</feature>
<dbReference type="GO" id="GO:0008422">
    <property type="term" value="F:beta-glucosidase activity"/>
    <property type="evidence" value="ECO:0007669"/>
    <property type="project" value="TreeGrafter"/>
</dbReference>
<evidence type="ECO:0000256" key="1">
    <source>
        <dbReference type="ARBA" id="ARBA00010838"/>
    </source>
</evidence>
<reference evidence="4 5" key="1">
    <citation type="journal article" date="2020" name="Nat. Commun.">
        <title>Genome of Tripterygium wilfordii and identification of cytochrome P450 involved in triptolide biosynthesis.</title>
        <authorList>
            <person name="Tu L."/>
            <person name="Su P."/>
            <person name="Zhang Z."/>
            <person name="Gao L."/>
            <person name="Wang J."/>
            <person name="Hu T."/>
            <person name="Zhou J."/>
            <person name="Zhang Y."/>
            <person name="Zhao Y."/>
            <person name="Liu Y."/>
            <person name="Song Y."/>
            <person name="Tong Y."/>
            <person name="Lu Y."/>
            <person name="Yang J."/>
            <person name="Xu C."/>
            <person name="Jia M."/>
            <person name="Peters R.J."/>
            <person name="Huang L."/>
            <person name="Gao W."/>
        </authorList>
    </citation>
    <scope>NUCLEOTIDE SEQUENCE [LARGE SCALE GENOMIC DNA]</scope>
    <source>
        <strain evidence="5">cv. XIE 37</strain>
        <tissue evidence="4">Leaf</tissue>
    </source>
</reference>
<feature type="signal peptide" evidence="3">
    <location>
        <begin position="1"/>
        <end position="18"/>
    </location>
</feature>
<dbReference type="InterPro" id="IPR017853">
    <property type="entry name" value="GH"/>
</dbReference>